<dbReference type="RefSeq" id="WP_011521677.1">
    <property type="nucleotide sequence ID" value="NC_008009.1"/>
</dbReference>
<dbReference type="STRING" id="204669.Acid345_0872"/>
<dbReference type="Proteomes" id="UP000002432">
    <property type="component" value="Chromosome"/>
</dbReference>
<keyword evidence="1" id="KW-0808">Transferase</keyword>
<gene>
    <name evidence="1" type="ordered locus">Acid345_0872</name>
</gene>
<dbReference type="eggNOG" id="COG1493">
    <property type="taxonomic scope" value="Bacteria"/>
</dbReference>
<keyword evidence="1" id="KW-0418">Kinase</keyword>
<dbReference type="GO" id="GO:0016301">
    <property type="term" value="F:kinase activity"/>
    <property type="evidence" value="ECO:0007669"/>
    <property type="project" value="UniProtKB-KW"/>
</dbReference>
<accession>Q1ITC5</accession>
<dbReference type="AlphaFoldDB" id="Q1ITC5"/>
<dbReference type="InterPro" id="IPR027417">
    <property type="entry name" value="P-loop_NTPase"/>
</dbReference>
<dbReference type="KEGG" id="aba:Acid345_0872"/>
<evidence type="ECO:0000313" key="1">
    <source>
        <dbReference type="EMBL" id="ABF39875.1"/>
    </source>
</evidence>
<dbReference type="EC" id="2.7.1.-" evidence="1"/>
<dbReference type="SUPFAM" id="SSF53795">
    <property type="entry name" value="PEP carboxykinase-like"/>
    <property type="match status" value="1"/>
</dbReference>
<dbReference type="EnsemblBacteria" id="ABF39875">
    <property type="protein sequence ID" value="ABF39875"/>
    <property type="gene ID" value="Acid345_0872"/>
</dbReference>
<proteinExistence type="predicted"/>
<organism evidence="1 2">
    <name type="scientific">Koribacter versatilis (strain Ellin345)</name>
    <dbReference type="NCBI Taxonomy" id="204669"/>
    <lineage>
        <taxon>Bacteria</taxon>
        <taxon>Pseudomonadati</taxon>
        <taxon>Acidobacteriota</taxon>
        <taxon>Terriglobia</taxon>
        <taxon>Terriglobales</taxon>
        <taxon>Candidatus Korobacteraceae</taxon>
        <taxon>Candidatus Korobacter</taxon>
    </lineage>
</organism>
<dbReference type="Gene3D" id="3.40.50.300">
    <property type="entry name" value="P-loop containing nucleotide triphosphate hydrolases"/>
    <property type="match status" value="1"/>
</dbReference>
<keyword evidence="2" id="KW-1185">Reference proteome</keyword>
<dbReference type="OrthoDB" id="113347at2"/>
<dbReference type="HOGENOM" id="CLU_798728_0_0_0"/>
<protein>
    <submittedName>
        <fullName evidence="1">Hpr(Ser) kinase/phosphatase</fullName>
        <ecNumber evidence="1">2.7.1.-</ecNumber>
    </submittedName>
</protein>
<dbReference type="EMBL" id="CP000360">
    <property type="protein sequence ID" value="ABF39875.1"/>
    <property type="molecule type" value="Genomic_DNA"/>
</dbReference>
<name>Q1ITC5_KORVE</name>
<reference evidence="1 2" key="1">
    <citation type="journal article" date="2009" name="Appl. Environ. Microbiol.">
        <title>Three genomes from the phylum Acidobacteria provide insight into the lifestyles of these microorganisms in soils.</title>
        <authorList>
            <person name="Ward N.L."/>
            <person name="Challacombe J.F."/>
            <person name="Janssen P.H."/>
            <person name="Henrissat B."/>
            <person name="Coutinho P.M."/>
            <person name="Wu M."/>
            <person name="Xie G."/>
            <person name="Haft D.H."/>
            <person name="Sait M."/>
            <person name="Badger J."/>
            <person name="Barabote R.D."/>
            <person name="Bradley B."/>
            <person name="Brettin T.S."/>
            <person name="Brinkac L.M."/>
            <person name="Bruce D."/>
            <person name="Creasy T."/>
            <person name="Daugherty S.C."/>
            <person name="Davidsen T.M."/>
            <person name="DeBoy R.T."/>
            <person name="Detter J.C."/>
            <person name="Dodson R.J."/>
            <person name="Durkin A.S."/>
            <person name="Ganapathy A."/>
            <person name="Gwinn-Giglio M."/>
            <person name="Han C.S."/>
            <person name="Khouri H."/>
            <person name="Kiss H."/>
            <person name="Kothari S.P."/>
            <person name="Madupu R."/>
            <person name="Nelson K.E."/>
            <person name="Nelson W.C."/>
            <person name="Paulsen I."/>
            <person name="Penn K."/>
            <person name="Ren Q."/>
            <person name="Rosovitz M.J."/>
            <person name="Selengut J.D."/>
            <person name="Shrivastava S."/>
            <person name="Sullivan S.A."/>
            <person name="Tapia R."/>
            <person name="Thompson L.S."/>
            <person name="Watkins K.L."/>
            <person name="Yang Q."/>
            <person name="Yu C."/>
            <person name="Zafar N."/>
            <person name="Zhou L."/>
            <person name="Kuske C.R."/>
        </authorList>
    </citation>
    <scope>NUCLEOTIDE SEQUENCE [LARGE SCALE GENOMIC DNA]</scope>
    <source>
        <strain evidence="1 2">Ellin345</strain>
    </source>
</reference>
<sequence>MNCQTFAFAEMCGYIGGTLVCEERTLTFVPTTTEFRTLLRCAGVFCSLSSNSETVIEAFRPWLITDCTEPELTINIRVLTFSPGLAPTQFRGMEHLVVARFGENTFLLDLLEKSVEGWVSEEVASDSNFWNQRIIPLILGVMGCAVGVLPLHSACLVSEGHGILLAGHSMAGKSTLAVALAKQGFDFLSDDWVYVRRAGASLEVHGLDAPLKLLSDATAYFPELSQWSPNPTANGEIGFEIAAPQLDLKTSRVCMPSLIIFLERIRTGTAHLARVTGSYTRRFLMNSVERLPHSMAQMAENRRSVIDHIGGLDALRFRYAGSPQYGAAQLSRFIERTLRSHADVLLS</sequence>
<evidence type="ECO:0000313" key="2">
    <source>
        <dbReference type="Proteomes" id="UP000002432"/>
    </source>
</evidence>